<dbReference type="InterPro" id="IPR013320">
    <property type="entry name" value="ConA-like_dom_sf"/>
</dbReference>
<evidence type="ECO:0000259" key="1">
    <source>
        <dbReference type="Pfam" id="PF08244"/>
    </source>
</evidence>
<feature type="non-terminal residue" evidence="2">
    <location>
        <position position="1"/>
    </location>
</feature>
<dbReference type="InterPro" id="IPR013189">
    <property type="entry name" value="Glyco_hydro_32_C"/>
</dbReference>
<reference evidence="2" key="2">
    <citation type="submission" date="2021-04" db="EMBL/GenBank/DDBJ databases">
        <authorList>
            <person name="Gilroy R."/>
        </authorList>
    </citation>
    <scope>NUCLEOTIDE SEQUENCE</scope>
    <source>
        <strain evidence="2">ChiBcec1-1630</strain>
    </source>
</reference>
<proteinExistence type="predicted"/>
<dbReference type="Proteomes" id="UP000823922">
    <property type="component" value="Unassembled WGS sequence"/>
</dbReference>
<sequence>AFDLELTVRDGGKLSVEIAKGLLFEYNGEEAILSFRDGAEAVPGEKAPKSFAGIGRGRGTRKARVLPLKHLRVLADTSLIEIYLNHGETVFTTRFYPEGSLCLCVEGDVQEARLWEMNAMQVRFDRKEDC</sequence>
<dbReference type="EMBL" id="DWVS01000057">
    <property type="protein sequence ID" value="HJC86879.1"/>
    <property type="molecule type" value="Genomic_DNA"/>
</dbReference>
<evidence type="ECO:0000313" key="3">
    <source>
        <dbReference type="Proteomes" id="UP000823922"/>
    </source>
</evidence>
<accession>A0A9D2TSA8</accession>
<evidence type="ECO:0000313" key="2">
    <source>
        <dbReference type="EMBL" id="HJC86879.1"/>
    </source>
</evidence>
<protein>
    <submittedName>
        <fullName evidence="2">GH32 C-terminal domain-containing protein</fullName>
    </submittedName>
</protein>
<reference evidence="2" key="1">
    <citation type="journal article" date="2021" name="PeerJ">
        <title>Extensive microbial diversity within the chicken gut microbiome revealed by metagenomics and culture.</title>
        <authorList>
            <person name="Gilroy R."/>
            <person name="Ravi A."/>
            <person name="Getino M."/>
            <person name="Pursley I."/>
            <person name="Horton D.L."/>
            <person name="Alikhan N.F."/>
            <person name="Baker D."/>
            <person name="Gharbi K."/>
            <person name="Hall N."/>
            <person name="Watson M."/>
            <person name="Adriaenssens E.M."/>
            <person name="Foster-Nyarko E."/>
            <person name="Jarju S."/>
            <person name="Secka A."/>
            <person name="Antonio M."/>
            <person name="Oren A."/>
            <person name="Chaudhuri R.R."/>
            <person name="La Ragione R."/>
            <person name="Hildebrand F."/>
            <person name="Pallen M.J."/>
        </authorList>
    </citation>
    <scope>NUCLEOTIDE SEQUENCE</scope>
    <source>
        <strain evidence="2">ChiBcec1-1630</strain>
    </source>
</reference>
<dbReference type="SUPFAM" id="SSF49899">
    <property type="entry name" value="Concanavalin A-like lectins/glucanases"/>
    <property type="match status" value="1"/>
</dbReference>
<gene>
    <name evidence="2" type="ORF">H9926_02555</name>
</gene>
<dbReference type="Gene3D" id="2.60.120.560">
    <property type="entry name" value="Exo-inulinase, domain 1"/>
    <property type="match status" value="1"/>
</dbReference>
<comment type="caution">
    <text evidence="2">The sequence shown here is derived from an EMBL/GenBank/DDBJ whole genome shotgun (WGS) entry which is preliminary data.</text>
</comment>
<feature type="domain" description="Glycosyl hydrolase family 32 C-terminal" evidence="1">
    <location>
        <begin position="62"/>
        <end position="100"/>
    </location>
</feature>
<dbReference type="AlphaFoldDB" id="A0A9D2TSA8"/>
<dbReference type="Pfam" id="PF08244">
    <property type="entry name" value="Glyco_hydro_32C"/>
    <property type="match status" value="1"/>
</dbReference>
<name>A0A9D2TSA8_9FIRM</name>
<organism evidence="2 3">
    <name type="scientific">Candidatus Eisenbergiella intestinigallinarum</name>
    <dbReference type="NCBI Taxonomy" id="2838549"/>
    <lineage>
        <taxon>Bacteria</taxon>
        <taxon>Bacillati</taxon>
        <taxon>Bacillota</taxon>
        <taxon>Clostridia</taxon>
        <taxon>Lachnospirales</taxon>
        <taxon>Lachnospiraceae</taxon>
        <taxon>Eisenbergiella</taxon>
    </lineage>
</organism>